<gene>
    <name evidence="2" type="ORF">GPX89_07060</name>
</gene>
<dbReference type="PANTHER" id="PTHR43143">
    <property type="entry name" value="METALLOPHOSPHOESTERASE, CALCINEURIN SUPERFAMILY"/>
    <property type="match status" value="1"/>
</dbReference>
<evidence type="ECO:0000313" key="3">
    <source>
        <dbReference type="Proteomes" id="UP000466794"/>
    </source>
</evidence>
<proteinExistence type="predicted"/>
<dbReference type="InterPro" id="IPR051918">
    <property type="entry name" value="STPP_CPPED1"/>
</dbReference>
<dbReference type="InterPro" id="IPR029052">
    <property type="entry name" value="Metallo-depent_PP-like"/>
</dbReference>
<evidence type="ECO:0008006" key="4">
    <source>
        <dbReference type="Google" id="ProtNLM"/>
    </source>
</evidence>
<name>A0A7K1URN0_9NOCA</name>
<evidence type="ECO:0000256" key="1">
    <source>
        <dbReference type="SAM" id="MobiDB-lite"/>
    </source>
</evidence>
<dbReference type="SUPFAM" id="SSF56300">
    <property type="entry name" value="Metallo-dependent phosphatases"/>
    <property type="match status" value="1"/>
</dbReference>
<dbReference type="PANTHER" id="PTHR43143:SF1">
    <property type="entry name" value="SERINE_THREONINE-PROTEIN PHOSPHATASE CPPED1"/>
    <property type="match status" value="1"/>
</dbReference>
<protein>
    <recommendedName>
        <fullName evidence="4">TIGR03767 family metallophosphoesterase</fullName>
    </recommendedName>
</protein>
<evidence type="ECO:0000313" key="2">
    <source>
        <dbReference type="EMBL" id="MVU77005.1"/>
    </source>
</evidence>
<accession>A0A7K1URN0</accession>
<keyword evidence="3" id="KW-1185">Reference proteome</keyword>
<dbReference type="Gene3D" id="3.60.21.10">
    <property type="match status" value="1"/>
</dbReference>
<dbReference type="Proteomes" id="UP000466794">
    <property type="component" value="Unassembled WGS sequence"/>
</dbReference>
<dbReference type="EMBL" id="WRPP01000001">
    <property type="protein sequence ID" value="MVU77005.1"/>
    <property type="molecule type" value="Genomic_DNA"/>
</dbReference>
<reference evidence="2 3" key="1">
    <citation type="submission" date="2019-12" db="EMBL/GenBank/DDBJ databases">
        <title>Nocardia sp. nov. ET3-3 isolated from soil.</title>
        <authorList>
            <person name="Kanchanasin P."/>
            <person name="Tanasupawat S."/>
            <person name="Yuki M."/>
            <person name="Kudo T."/>
        </authorList>
    </citation>
    <scope>NUCLEOTIDE SEQUENCE [LARGE SCALE GENOMIC DNA]</scope>
    <source>
        <strain evidence="2 3">ET3-3</strain>
    </source>
</reference>
<comment type="caution">
    <text evidence="2">The sequence shown here is derived from an EMBL/GenBank/DDBJ whole genome shotgun (WGS) entry which is preliminary data.</text>
</comment>
<dbReference type="RefSeq" id="WP_157355816.1">
    <property type="nucleotide sequence ID" value="NZ_WRPP01000001.1"/>
</dbReference>
<sequence length="534" mass="57525">MTSDEFTLAPAVSGSYSALTRGPGEPHLERADLAPGRSAGPGPRLARFVQMTDFQIADPFSPGRLTFLHHLAGRPGWEYMFPAYRPQEPLILQAVEAAVRSVREIGGIAPDFVVTTGDSIDSAQANELTALLALLDGGTELDPNFGVTDTGWHPAQAISAEFYSPEPESRDVYKKRGFPDVPGLLAAASRPFVTEGLGVPWLGCFGNHDCLVQGRAPLTPEFQALVTGDRQPIALGMEPPDDPMERYLADPTALSRGPSQPISPRADRRVIGPAEYVRAHLDSPTQPPGHGFTEQNLADGTTYYCYDAVPGLRMIVLDSTHPAGHVTGSIGARQRDWLIERLAEVHSSYLGEDGVEVRTGNTDRVVVLASHHGLTMMNNTTENAADDEQRYHAADLEALVHRFGNVVLWLAGHEHRNSVVAHPRAGGGFWHVLTSGLCEWPAQTRSLEISLPEPDSTGHLLAIRSTMIDHAAPAVPGPDLDLWDLAAWHRELSYNEPTRVGGPHSAGTPADRNADLLVPISPALAAALRAVVDA</sequence>
<organism evidence="2 3">
    <name type="scientific">Nocardia terrae</name>
    <dbReference type="NCBI Taxonomy" id="2675851"/>
    <lineage>
        <taxon>Bacteria</taxon>
        <taxon>Bacillati</taxon>
        <taxon>Actinomycetota</taxon>
        <taxon>Actinomycetes</taxon>
        <taxon>Mycobacteriales</taxon>
        <taxon>Nocardiaceae</taxon>
        <taxon>Nocardia</taxon>
    </lineage>
</organism>
<dbReference type="AlphaFoldDB" id="A0A7K1URN0"/>
<feature type="region of interest" description="Disordered" evidence="1">
    <location>
        <begin position="17"/>
        <end position="39"/>
    </location>
</feature>